<accession>A0A7R9NZN7</accession>
<dbReference type="SUPFAM" id="SSF50814">
    <property type="entry name" value="Lipocalins"/>
    <property type="match status" value="1"/>
</dbReference>
<feature type="domain" description="Lipocalin/cytosolic fatty-acid binding" evidence="2">
    <location>
        <begin position="71"/>
        <end position="169"/>
    </location>
</feature>
<dbReference type="Gene3D" id="2.40.128.20">
    <property type="match status" value="1"/>
</dbReference>
<feature type="region of interest" description="Disordered" evidence="1">
    <location>
        <begin position="176"/>
        <end position="195"/>
    </location>
</feature>
<dbReference type="InterPro" id="IPR012674">
    <property type="entry name" value="Calycin"/>
</dbReference>
<evidence type="ECO:0000313" key="3">
    <source>
        <dbReference type="EMBL" id="CAD7462230.1"/>
    </source>
</evidence>
<proteinExistence type="predicted"/>
<dbReference type="Pfam" id="PF00061">
    <property type="entry name" value="Lipocalin"/>
    <property type="match status" value="1"/>
</dbReference>
<dbReference type="EMBL" id="OE005785">
    <property type="protein sequence ID" value="CAD7462230.1"/>
    <property type="molecule type" value="Genomic_DNA"/>
</dbReference>
<reference evidence="3" key="1">
    <citation type="submission" date="2020-11" db="EMBL/GenBank/DDBJ databases">
        <authorList>
            <person name="Tran Van P."/>
        </authorList>
    </citation>
    <scope>NUCLEOTIDE SEQUENCE</scope>
</reference>
<dbReference type="CDD" id="cd00301">
    <property type="entry name" value="lipocalin_FABP"/>
    <property type="match status" value="1"/>
</dbReference>
<evidence type="ECO:0000259" key="2">
    <source>
        <dbReference type="Pfam" id="PF00061"/>
    </source>
</evidence>
<dbReference type="AlphaFoldDB" id="A0A7R9NZN7"/>
<evidence type="ECO:0000256" key="1">
    <source>
        <dbReference type="SAM" id="MobiDB-lite"/>
    </source>
</evidence>
<protein>
    <recommendedName>
        <fullName evidence="2">Lipocalin/cytosolic fatty-acid binding domain-containing protein</fullName>
    </recommendedName>
</protein>
<sequence>MQVPIGWQPAPVVEGSAKNIHQICVQGEFPFSVLDLYLVMSRCTTSWSELEGQQCVWHSIKRAGGTTDRKCFHNVITSDTTGALNLSTAHYDTTSRSYFTRANPLTKEDPASSDAKYNIHDDAVKFYVIDTDYTNFAVFWLCGPKREGATKDIDLTWLVSRTKSLSSSVEVEANGALPPGEYVLSDQTDCPEPEH</sequence>
<dbReference type="InterPro" id="IPR000566">
    <property type="entry name" value="Lipocln_cytosolic_FA-bd_dom"/>
</dbReference>
<name>A0A7R9NZN7_9NEOP</name>
<organism evidence="3">
    <name type="scientific">Timema tahoe</name>
    <dbReference type="NCBI Taxonomy" id="61484"/>
    <lineage>
        <taxon>Eukaryota</taxon>
        <taxon>Metazoa</taxon>
        <taxon>Ecdysozoa</taxon>
        <taxon>Arthropoda</taxon>
        <taxon>Hexapoda</taxon>
        <taxon>Insecta</taxon>
        <taxon>Pterygota</taxon>
        <taxon>Neoptera</taxon>
        <taxon>Polyneoptera</taxon>
        <taxon>Phasmatodea</taxon>
        <taxon>Timematodea</taxon>
        <taxon>Timematoidea</taxon>
        <taxon>Timematidae</taxon>
        <taxon>Timema</taxon>
    </lineage>
</organism>
<gene>
    <name evidence="3" type="ORF">TTEB3V08_LOCUS10124</name>
</gene>